<protein>
    <submittedName>
        <fullName evidence="1">Uncharacterized protein</fullName>
    </submittedName>
</protein>
<dbReference type="EMBL" id="CYRY02035081">
    <property type="protein sequence ID" value="VCX13634.1"/>
    <property type="molecule type" value="Genomic_DNA"/>
</dbReference>
<gene>
    <name evidence="1" type="ORF">BN2614_LOCUS1</name>
</gene>
<organism evidence="1 2">
    <name type="scientific">Gulo gulo</name>
    <name type="common">Wolverine</name>
    <name type="synonym">Gluton</name>
    <dbReference type="NCBI Taxonomy" id="48420"/>
    <lineage>
        <taxon>Eukaryota</taxon>
        <taxon>Metazoa</taxon>
        <taxon>Chordata</taxon>
        <taxon>Craniata</taxon>
        <taxon>Vertebrata</taxon>
        <taxon>Euteleostomi</taxon>
        <taxon>Mammalia</taxon>
        <taxon>Eutheria</taxon>
        <taxon>Laurasiatheria</taxon>
        <taxon>Carnivora</taxon>
        <taxon>Caniformia</taxon>
        <taxon>Musteloidea</taxon>
        <taxon>Mustelidae</taxon>
        <taxon>Guloninae</taxon>
        <taxon>Gulo</taxon>
    </lineage>
</organism>
<name>A0A9X9Q4N5_GULGU</name>
<proteinExistence type="predicted"/>
<reference evidence="1 2" key="1">
    <citation type="submission" date="2018-10" db="EMBL/GenBank/DDBJ databases">
        <authorList>
            <person name="Ekblom R."/>
            <person name="Jareborg N."/>
        </authorList>
    </citation>
    <scope>NUCLEOTIDE SEQUENCE [LARGE SCALE GENOMIC DNA]</scope>
    <source>
        <tissue evidence="1">Muscle</tissue>
    </source>
</reference>
<evidence type="ECO:0000313" key="1">
    <source>
        <dbReference type="EMBL" id="VCX13634.1"/>
    </source>
</evidence>
<dbReference type="AlphaFoldDB" id="A0A9X9Q4N5"/>
<evidence type="ECO:0000313" key="2">
    <source>
        <dbReference type="Proteomes" id="UP000269945"/>
    </source>
</evidence>
<comment type="caution">
    <text evidence="1">The sequence shown here is derived from an EMBL/GenBank/DDBJ whole genome shotgun (WGS) entry which is preliminary data.</text>
</comment>
<accession>A0A9X9Q4N5</accession>
<dbReference type="Proteomes" id="UP000269945">
    <property type="component" value="Unassembled WGS sequence"/>
</dbReference>
<keyword evidence="2" id="KW-1185">Reference proteome</keyword>
<sequence length="97" mass="10999">MDNWKVSMSVGISTAAVDSLSCTTGENALISKETNLHYSPIKWIWIVTVHHEMTNILMKSSFSRVDPNDPENKARFQTGRLSIPKMTAIWHARIKVK</sequence>